<proteinExistence type="predicted"/>
<reference evidence="3" key="2">
    <citation type="submission" date="2015-01" db="EMBL/GenBank/DDBJ databases">
        <title>Evolutionary Origins and Diversification of the Mycorrhizal Mutualists.</title>
        <authorList>
            <consortium name="DOE Joint Genome Institute"/>
            <consortium name="Mycorrhizal Genomics Consortium"/>
            <person name="Kohler A."/>
            <person name="Kuo A."/>
            <person name="Nagy L.G."/>
            <person name="Floudas D."/>
            <person name="Copeland A."/>
            <person name="Barry K.W."/>
            <person name="Cichocki N."/>
            <person name="Veneault-Fourrey C."/>
            <person name="LaButti K."/>
            <person name="Lindquist E.A."/>
            <person name="Lipzen A."/>
            <person name="Lundell T."/>
            <person name="Morin E."/>
            <person name="Murat C."/>
            <person name="Riley R."/>
            <person name="Ohm R."/>
            <person name="Sun H."/>
            <person name="Tunlid A."/>
            <person name="Henrissat B."/>
            <person name="Grigoriev I.V."/>
            <person name="Hibbett D.S."/>
            <person name="Martin F."/>
        </authorList>
    </citation>
    <scope>NUCLEOTIDE SEQUENCE [LARGE SCALE GENOMIC DNA]</scope>
    <source>
        <strain evidence="3">Foug A</strain>
    </source>
</reference>
<feature type="compositionally biased region" description="Basic residues" evidence="1">
    <location>
        <begin position="109"/>
        <end position="121"/>
    </location>
</feature>
<dbReference type="EMBL" id="KN822045">
    <property type="protein sequence ID" value="KIM62074.1"/>
    <property type="molecule type" value="Genomic_DNA"/>
</dbReference>
<gene>
    <name evidence="2" type="ORF">SCLCIDRAFT_25290</name>
</gene>
<dbReference type="InParanoid" id="A0A0C3E0P5"/>
<protein>
    <recommendedName>
        <fullName evidence="4">rRNA-processing protein FYV7</fullName>
    </recommendedName>
</protein>
<feature type="compositionally biased region" description="Basic residues" evidence="1">
    <location>
        <begin position="35"/>
        <end position="46"/>
    </location>
</feature>
<dbReference type="Proteomes" id="UP000053989">
    <property type="component" value="Unassembled WGS sequence"/>
</dbReference>
<dbReference type="STRING" id="1036808.A0A0C3E0P5"/>
<feature type="region of interest" description="Disordered" evidence="1">
    <location>
        <begin position="1"/>
        <end position="152"/>
    </location>
</feature>
<sequence length="166" mass="18948">MTVAEGKHKKPPTFHYLPKNRAKKLKRSWVDNKKLKTQWKAQKKRQGLSEDKPSSHCEVPSEDASDVHASSEVRDSTPVHTEPPLASSPPTSKTSLRDLTRQAYSRSTLHTHKSGPLRKQRGPNVPFSRERSKDNQVNKPSHRPNGQPDMKLRMNAMLEKIKRDLC</sequence>
<keyword evidence="3" id="KW-1185">Reference proteome</keyword>
<name>A0A0C3E0P5_9AGAM</name>
<organism evidence="2 3">
    <name type="scientific">Scleroderma citrinum Foug A</name>
    <dbReference type="NCBI Taxonomy" id="1036808"/>
    <lineage>
        <taxon>Eukaryota</taxon>
        <taxon>Fungi</taxon>
        <taxon>Dikarya</taxon>
        <taxon>Basidiomycota</taxon>
        <taxon>Agaricomycotina</taxon>
        <taxon>Agaricomycetes</taxon>
        <taxon>Agaricomycetidae</taxon>
        <taxon>Boletales</taxon>
        <taxon>Sclerodermatineae</taxon>
        <taxon>Sclerodermataceae</taxon>
        <taxon>Scleroderma</taxon>
    </lineage>
</organism>
<evidence type="ECO:0000313" key="3">
    <source>
        <dbReference type="Proteomes" id="UP000053989"/>
    </source>
</evidence>
<dbReference type="OrthoDB" id="3365439at2759"/>
<dbReference type="AlphaFoldDB" id="A0A0C3E0P5"/>
<dbReference type="HOGENOM" id="CLU_120577_0_0_1"/>
<evidence type="ECO:0008006" key="4">
    <source>
        <dbReference type="Google" id="ProtNLM"/>
    </source>
</evidence>
<reference evidence="2 3" key="1">
    <citation type="submission" date="2014-04" db="EMBL/GenBank/DDBJ databases">
        <authorList>
            <consortium name="DOE Joint Genome Institute"/>
            <person name="Kuo A."/>
            <person name="Kohler A."/>
            <person name="Nagy L.G."/>
            <person name="Floudas D."/>
            <person name="Copeland A."/>
            <person name="Barry K.W."/>
            <person name="Cichocki N."/>
            <person name="Veneault-Fourrey C."/>
            <person name="LaButti K."/>
            <person name="Lindquist E.A."/>
            <person name="Lipzen A."/>
            <person name="Lundell T."/>
            <person name="Morin E."/>
            <person name="Murat C."/>
            <person name="Sun H."/>
            <person name="Tunlid A."/>
            <person name="Henrissat B."/>
            <person name="Grigoriev I.V."/>
            <person name="Hibbett D.S."/>
            <person name="Martin F."/>
            <person name="Nordberg H.P."/>
            <person name="Cantor M.N."/>
            <person name="Hua S.X."/>
        </authorList>
    </citation>
    <scope>NUCLEOTIDE SEQUENCE [LARGE SCALE GENOMIC DNA]</scope>
    <source>
        <strain evidence="2 3">Foug A</strain>
    </source>
</reference>
<feature type="compositionally biased region" description="Basic and acidic residues" evidence="1">
    <location>
        <begin position="65"/>
        <end position="77"/>
    </location>
</feature>
<evidence type="ECO:0000313" key="2">
    <source>
        <dbReference type="EMBL" id="KIM62074.1"/>
    </source>
</evidence>
<evidence type="ECO:0000256" key="1">
    <source>
        <dbReference type="SAM" id="MobiDB-lite"/>
    </source>
</evidence>
<feature type="compositionally biased region" description="Basic residues" evidence="1">
    <location>
        <begin position="7"/>
        <end position="27"/>
    </location>
</feature>
<accession>A0A0C3E0P5</accession>